<dbReference type="EC" id="3.2.1.26" evidence="2"/>
<dbReference type="InterPro" id="IPR051214">
    <property type="entry name" value="GH32_Enzymes"/>
</dbReference>
<evidence type="ECO:0000313" key="8">
    <source>
        <dbReference type="EMBL" id="KFI61468.1"/>
    </source>
</evidence>
<sequence length="517" mass="58187">MATTLTDPVPTPIADHDERLARAEAGVRALRATRNDRWYPHYHIASDGGWINDPNGLCRYDGRWHVFYQLHPFGTQWGPMHWGHVSSEDMVTWRREPIAMAPSLEQEKDGVFSGSAVIGDDGKPYFYYTGHRWANGRDNTGGDWQVQMLAEPTDGTLTRFTKRGMVIDCPTDEVDHHFRDPKVFKHEGTWYMTFGVSSREHRGQMWLYTSDDMVHWTFERVLFEHPDPDVYMLECPDFFPIVNPDGERKWVIGFSAQGARPHGFANRNRDNAGYLVGSWQPGNAFVPETDFRPWDYGHNFYAPQSFTVDGRQLMVGWMSPFVEPIDMQEDGWCGNLTLVREIVLGADNVLRTVPAAEQLGLRTSREDLGAVEVPTNQEVTVCEDAEAIELEMTIDLRHTTAERAGLHVHATPDGSCTAIVYDDQLQAVVIDRQAAVHGDKGYRVAPLGKDELEAAELRLRVFIDRGCVEVVVNDGREVLSSYSFPGEGPRAVRLVAESGSMAVPSLTVHRLAGNGLE</sequence>
<protein>
    <recommendedName>
        <fullName evidence="2">beta-fructofuranosidase</fullName>
        <ecNumber evidence="2">3.2.1.26</ecNumber>
    </recommendedName>
</protein>
<dbReference type="PANTHER" id="PTHR43101:SF1">
    <property type="entry name" value="BETA-FRUCTOSIDASE"/>
    <property type="match status" value="1"/>
</dbReference>
<comment type="similarity">
    <text evidence="1 5">Belongs to the glycosyl hydrolase 32 family.</text>
</comment>
<proteinExistence type="inferred from homology"/>
<dbReference type="GO" id="GO:0005975">
    <property type="term" value="P:carbohydrate metabolic process"/>
    <property type="evidence" value="ECO:0007669"/>
    <property type="project" value="InterPro"/>
</dbReference>
<evidence type="ECO:0000259" key="7">
    <source>
        <dbReference type="Pfam" id="PF08244"/>
    </source>
</evidence>
<dbReference type="EMBL" id="JGYV01000015">
    <property type="protein sequence ID" value="KFI61468.1"/>
    <property type="molecule type" value="Genomic_DNA"/>
</dbReference>
<dbReference type="InterPro" id="IPR001362">
    <property type="entry name" value="Glyco_hydro_32"/>
</dbReference>
<dbReference type="Proteomes" id="UP000029067">
    <property type="component" value="Unassembled WGS sequence"/>
</dbReference>
<evidence type="ECO:0000256" key="1">
    <source>
        <dbReference type="ARBA" id="ARBA00009902"/>
    </source>
</evidence>
<feature type="domain" description="Glycosyl hydrolase family 32 N-terminal" evidence="6">
    <location>
        <begin position="43"/>
        <end position="347"/>
    </location>
</feature>
<keyword evidence="3 5" id="KW-0378">Hydrolase</keyword>
<dbReference type="OrthoDB" id="9776657at2"/>
<gene>
    <name evidence="8" type="ORF">BCUN_1678</name>
</gene>
<dbReference type="InterPro" id="IPR023296">
    <property type="entry name" value="Glyco_hydro_beta-prop_sf"/>
</dbReference>
<evidence type="ECO:0000256" key="2">
    <source>
        <dbReference type="ARBA" id="ARBA00012758"/>
    </source>
</evidence>
<comment type="caution">
    <text evidence="8">The sequence shown here is derived from an EMBL/GenBank/DDBJ whole genome shotgun (WGS) entry which is preliminary data.</text>
</comment>
<dbReference type="Pfam" id="PF08244">
    <property type="entry name" value="Glyco_hydro_32C"/>
    <property type="match status" value="1"/>
</dbReference>
<evidence type="ECO:0000259" key="6">
    <source>
        <dbReference type="Pfam" id="PF00251"/>
    </source>
</evidence>
<evidence type="ECO:0000256" key="3">
    <source>
        <dbReference type="ARBA" id="ARBA00022801"/>
    </source>
</evidence>
<dbReference type="Gene3D" id="2.115.10.20">
    <property type="entry name" value="Glycosyl hydrolase domain, family 43"/>
    <property type="match status" value="1"/>
</dbReference>
<name>A0A087ARR8_9BIFI</name>
<dbReference type="Gene3D" id="2.60.120.560">
    <property type="entry name" value="Exo-inulinase, domain 1"/>
    <property type="match status" value="1"/>
</dbReference>
<evidence type="ECO:0000256" key="4">
    <source>
        <dbReference type="ARBA" id="ARBA00023295"/>
    </source>
</evidence>
<dbReference type="STRING" id="1688.BCUN_1678"/>
<dbReference type="SUPFAM" id="SSF75005">
    <property type="entry name" value="Arabinanase/levansucrase/invertase"/>
    <property type="match status" value="1"/>
</dbReference>
<dbReference type="AlphaFoldDB" id="A0A087ARR8"/>
<evidence type="ECO:0000256" key="5">
    <source>
        <dbReference type="RuleBase" id="RU362110"/>
    </source>
</evidence>
<dbReference type="GO" id="GO:0004564">
    <property type="term" value="F:beta-fructofuranosidase activity"/>
    <property type="evidence" value="ECO:0007669"/>
    <property type="project" value="UniProtKB-EC"/>
</dbReference>
<reference evidence="8 9" key="1">
    <citation type="submission" date="2014-03" db="EMBL/GenBank/DDBJ databases">
        <title>Genomics of Bifidobacteria.</title>
        <authorList>
            <person name="Ventura M."/>
            <person name="Milani C."/>
            <person name="Lugli G.A."/>
        </authorList>
    </citation>
    <scope>NUCLEOTIDE SEQUENCE [LARGE SCALE GENOMIC DNA]</scope>
    <source>
        <strain evidence="8 9">LMG 10738</strain>
    </source>
</reference>
<dbReference type="SMART" id="SM00640">
    <property type="entry name" value="Glyco_32"/>
    <property type="match status" value="1"/>
</dbReference>
<dbReference type="Pfam" id="PF00251">
    <property type="entry name" value="Glyco_hydro_32N"/>
    <property type="match status" value="1"/>
</dbReference>
<keyword evidence="4 5" id="KW-0326">Glycosidase</keyword>
<dbReference type="CDD" id="cd08996">
    <property type="entry name" value="GH32_FFase"/>
    <property type="match status" value="1"/>
</dbReference>
<organism evidence="8 9">
    <name type="scientific">Bifidobacterium cuniculi</name>
    <dbReference type="NCBI Taxonomy" id="1688"/>
    <lineage>
        <taxon>Bacteria</taxon>
        <taxon>Bacillati</taxon>
        <taxon>Actinomycetota</taxon>
        <taxon>Actinomycetes</taxon>
        <taxon>Bifidobacteriales</taxon>
        <taxon>Bifidobacteriaceae</taxon>
        <taxon>Bifidobacterium</taxon>
    </lineage>
</organism>
<dbReference type="InterPro" id="IPR013189">
    <property type="entry name" value="Glyco_hydro_32_C"/>
</dbReference>
<dbReference type="eggNOG" id="COG1621">
    <property type="taxonomic scope" value="Bacteria"/>
</dbReference>
<dbReference type="InterPro" id="IPR013148">
    <property type="entry name" value="Glyco_hydro_32_N"/>
</dbReference>
<evidence type="ECO:0000313" key="9">
    <source>
        <dbReference type="Proteomes" id="UP000029067"/>
    </source>
</evidence>
<dbReference type="RefSeq" id="WP_033514736.1">
    <property type="nucleotide sequence ID" value="NZ_JGYV01000015.1"/>
</dbReference>
<dbReference type="SUPFAM" id="SSF49899">
    <property type="entry name" value="Concanavalin A-like lectins/glucanases"/>
    <property type="match status" value="1"/>
</dbReference>
<dbReference type="PANTHER" id="PTHR43101">
    <property type="entry name" value="BETA-FRUCTOSIDASE"/>
    <property type="match status" value="1"/>
</dbReference>
<accession>A0A087ARR8</accession>
<keyword evidence="9" id="KW-1185">Reference proteome</keyword>
<feature type="domain" description="Glycosyl hydrolase family 32 C-terminal" evidence="7">
    <location>
        <begin position="367"/>
        <end position="509"/>
    </location>
</feature>
<dbReference type="InterPro" id="IPR013320">
    <property type="entry name" value="ConA-like_dom_sf"/>
</dbReference>